<sequence length="321" mass="35167">MSELSASKSKKPAAPKVIITCAVTGGIHTPTMSDALPYKPEDIASQAIAAAQAGAAILHLHARDPQDGRPTPDPAVFMQFLPRIKEATDAIINVTTGGGLNMTVEQRLAAPLIAKPEMCSLNMGSMNFGIYPMADRYKDWKFDWEEAYLRNTDDFIFRNTFRDIERILKMLGEEHGTRFEHECYDVGHLYNVAHFVDRGLLKPPFFVQMIFGILGGIGAELDNLLFMKRTADKLFGSDYRWSVLAAGRHQMNFATQAALLGGSVRVGLEDSLYIGRGTLAASNAEQVTKVRGIVESLGLEIATPDEARSMLGLKGAENVGF</sequence>
<dbReference type="Pfam" id="PF05853">
    <property type="entry name" value="BKACE"/>
    <property type="match status" value="1"/>
</dbReference>
<dbReference type="GO" id="GO:0043720">
    <property type="term" value="F:3-keto-5-aminohexanoate cleavage activity"/>
    <property type="evidence" value="ECO:0007669"/>
    <property type="project" value="InterPro"/>
</dbReference>
<evidence type="ECO:0000256" key="3">
    <source>
        <dbReference type="ARBA" id="ARBA00022723"/>
    </source>
</evidence>
<dbReference type="PANTHER" id="PTHR37418:SF2">
    <property type="entry name" value="3-KETO-5-AMINOHEXANOATE CLEAVAGE ENZYME"/>
    <property type="match status" value="1"/>
</dbReference>
<dbReference type="RefSeq" id="WP_113934537.1">
    <property type="nucleotide sequence ID" value="NZ_JACCEU010000006.1"/>
</dbReference>
<dbReference type="InterPro" id="IPR008567">
    <property type="entry name" value="BKACE"/>
</dbReference>
<protein>
    <submittedName>
        <fullName evidence="5">Uncharacterized protein (DUF849 family)</fullName>
    </submittedName>
</protein>
<evidence type="ECO:0000256" key="1">
    <source>
        <dbReference type="ARBA" id="ARBA00001947"/>
    </source>
</evidence>
<evidence type="ECO:0000313" key="6">
    <source>
        <dbReference type="Proteomes" id="UP000253628"/>
    </source>
</evidence>
<keyword evidence="4" id="KW-0862">Zinc</keyword>
<reference evidence="5 6" key="1">
    <citation type="submission" date="2018-06" db="EMBL/GenBank/DDBJ databases">
        <title>Genomic Encyclopedia of Type Strains, Phase IV (KMG-IV): sequencing the most valuable type-strain genomes for metagenomic binning, comparative biology and taxonomic classification.</title>
        <authorList>
            <person name="Goeker M."/>
        </authorList>
    </citation>
    <scope>NUCLEOTIDE SEQUENCE [LARGE SCALE GENOMIC DNA]</scope>
    <source>
        <strain evidence="5 6">DSM 25520</strain>
    </source>
</reference>
<evidence type="ECO:0000256" key="2">
    <source>
        <dbReference type="ARBA" id="ARBA00022679"/>
    </source>
</evidence>
<organism evidence="5 6">
    <name type="scientific">Eoetvoesiella caeni</name>
    <dbReference type="NCBI Taxonomy" id="645616"/>
    <lineage>
        <taxon>Bacteria</taxon>
        <taxon>Pseudomonadati</taxon>
        <taxon>Pseudomonadota</taxon>
        <taxon>Betaproteobacteria</taxon>
        <taxon>Burkholderiales</taxon>
        <taxon>Alcaligenaceae</taxon>
        <taxon>Eoetvoesiella</taxon>
    </lineage>
</organism>
<evidence type="ECO:0000313" key="5">
    <source>
        <dbReference type="EMBL" id="RBP36464.1"/>
    </source>
</evidence>
<accession>A0A366H3C3</accession>
<dbReference type="InterPro" id="IPR013785">
    <property type="entry name" value="Aldolase_TIM"/>
</dbReference>
<dbReference type="OrthoDB" id="9155960at2"/>
<evidence type="ECO:0000256" key="4">
    <source>
        <dbReference type="ARBA" id="ARBA00022833"/>
    </source>
</evidence>
<dbReference type="Proteomes" id="UP000253628">
    <property type="component" value="Unassembled WGS sequence"/>
</dbReference>
<dbReference type="PANTHER" id="PTHR37418">
    <property type="entry name" value="3-KETO-5-AMINOHEXANOATE CLEAVAGE ENZYME-RELATED"/>
    <property type="match status" value="1"/>
</dbReference>
<comment type="cofactor">
    <cofactor evidence="1">
        <name>Zn(2+)</name>
        <dbReference type="ChEBI" id="CHEBI:29105"/>
    </cofactor>
</comment>
<dbReference type="AlphaFoldDB" id="A0A366H3C3"/>
<keyword evidence="3" id="KW-0479">Metal-binding</keyword>
<proteinExistence type="predicted"/>
<keyword evidence="2" id="KW-0808">Transferase</keyword>
<keyword evidence="6" id="KW-1185">Reference proteome</keyword>
<dbReference type="GO" id="GO:0046872">
    <property type="term" value="F:metal ion binding"/>
    <property type="evidence" value="ECO:0007669"/>
    <property type="project" value="UniProtKB-KW"/>
</dbReference>
<dbReference type="Gene3D" id="3.20.20.70">
    <property type="entry name" value="Aldolase class I"/>
    <property type="match status" value="1"/>
</dbReference>
<gene>
    <name evidence="5" type="ORF">DFR37_11243</name>
</gene>
<dbReference type="EMBL" id="QNRQ01000012">
    <property type="protein sequence ID" value="RBP36464.1"/>
    <property type="molecule type" value="Genomic_DNA"/>
</dbReference>
<name>A0A366H3C3_9BURK</name>
<comment type="caution">
    <text evidence="5">The sequence shown here is derived from an EMBL/GenBank/DDBJ whole genome shotgun (WGS) entry which is preliminary data.</text>
</comment>